<keyword evidence="1" id="KW-0378">Hydrolase</keyword>
<keyword evidence="1" id="KW-0347">Helicase</keyword>
<keyword evidence="2" id="KW-1185">Reference proteome</keyword>
<dbReference type="GO" id="GO:0004386">
    <property type="term" value="F:helicase activity"/>
    <property type="evidence" value="ECO:0007669"/>
    <property type="project" value="UniProtKB-KW"/>
</dbReference>
<proteinExistence type="predicted"/>
<feature type="non-terminal residue" evidence="1">
    <location>
        <position position="1"/>
    </location>
</feature>
<accession>A0A392MYP4</accession>
<dbReference type="AlphaFoldDB" id="A0A392MYP4"/>
<protein>
    <submittedName>
        <fullName evidence="1">DEAD-box ATP-dependent RNA helicase 3 chloroplastic-like</fullName>
    </submittedName>
</protein>
<name>A0A392MYP4_9FABA</name>
<dbReference type="Proteomes" id="UP000265520">
    <property type="component" value="Unassembled WGS sequence"/>
</dbReference>
<feature type="non-terminal residue" evidence="1">
    <location>
        <position position="96"/>
    </location>
</feature>
<organism evidence="1 2">
    <name type="scientific">Trifolium medium</name>
    <dbReference type="NCBI Taxonomy" id="97028"/>
    <lineage>
        <taxon>Eukaryota</taxon>
        <taxon>Viridiplantae</taxon>
        <taxon>Streptophyta</taxon>
        <taxon>Embryophyta</taxon>
        <taxon>Tracheophyta</taxon>
        <taxon>Spermatophyta</taxon>
        <taxon>Magnoliopsida</taxon>
        <taxon>eudicotyledons</taxon>
        <taxon>Gunneridae</taxon>
        <taxon>Pentapetalae</taxon>
        <taxon>rosids</taxon>
        <taxon>fabids</taxon>
        <taxon>Fabales</taxon>
        <taxon>Fabaceae</taxon>
        <taxon>Papilionoideae</taxon>
        <taxon>50 kb inversion clade</taxon>
        <taxon>NPAAA clade</taxon>
        <taxon>Hologalegina</taxon>
        <taxon>IRL clade</taxon>
        <taxon>Trifolieae</taxon>
        <taxon>Trifolium</taxon>
    </lineage>
</organism>
<evidence type="ECO:0000313" key="1">
    <source>
        <dbReference type="EMBL" id="MCH91808.1"/>
    </source>
</evidence>
<comment type="caution">
    <text evidence="1">The sequence shown here is derived from an EMBL/GenBank/DDBJ whole genome shotgun (WGS) entry which is preliminary data.</text>
</comment>
<evidence type="ECO:0000313" key="2">
    <source>
        <dbReference type="Proteomes" id="UP000265520"/>
    </source>
</evidence>
<keyword evidence="1" id="KW-0067">ATP-binding</keyword>
<dbReference type="EMBL" id="LXQA010021209">
    <property type="protein sequence ID" value="MCH91808.1"/>
    <property type="molecule type" value="Genomic_DNA"/>
</dbReference>
<reference evidence="1 2" key="1">
    <citation type="journal article" date="2018" name="Front. Plant Sci.">
        <title>Red Clover (Trifolium pratense) and Zigzag Clover (T. medium) - A Picture of Genomic Similarities and Differences.</title>
        <authorList>
            <person name="Dluhosova J."/>
            <person name="Istvanek J."/>
            <person name="Nedelnik J."/>
            <person name="Repkova J."/>
        </authorList>
    </citation>
    <scope>NUCLEOTIDE SEQUENCE [LARGE SCALE GENOMIC DNA]</scope>
    <source>
        <strain evidence="2">cv. 10/8</strain>
        <tissue evidence="1">Leaf</tissue>
    </source>
</reference>
<sequence length="96" mass="10461">VFDLPEDIGKELLEKDLPPGNTISKVTKLPALQDDGPASDFYGKFSDRERSNRRAEVTAVGLLGSGKFKDASQNNYRTDIYLRLSVGGISLGVSFP</sequence>
<keyword evidence="1" id="KW-0547">Nucleotide-binding</keyword>